<dbReference type="Pfam" id="PF00501">
    <property type="entry name" value="AMP-binding"/>
    <property type="match status" value="1"/>
</dbReference>
<name>A0A0C2WLT1_AMAMK</name>
<dbReference type="HOGENOM" id="CLU_037349_1_0_1"/>
<dbReference type="InterPro" id="IPR000873">
    <property type="entry name" value="AMP-dep_synth/lig_dom"/>
</dbReference>
<dbReference type="PANTHER" id="PTHR43201:SF8">
    <property type="entry name" value="ACYL-COA SYNTHETASE FAMILY MEMBER 3"/>
    <property type="match status" value="1"/>
</dbReference>
<keyword evidence="4" id="KW-1185">Reference proteome</keyword>
<proteinExistence type="inferred from homology"/>
<sequence>MDAALEANHIALLQHRAKNSGNTVLFKLPILRGSEPPQKWNDMTVSEFAAEVDRVASFVMTELKTRNIPPGSVVSVLYSGTRYQDLVYAIALSRASYIPQLCPQILTHPGVIFALMEKAGSKMILYDPSLEHVTTNCPFPKMALHPLETIDSCSTTALPTIDDLSSCSDVCFIYLTSGSTSGSPKIVPLTQKFVSIYYKTQFGIWLAGRRFDTQDVFLSRSSICAVATMIQYLGCLYTGSCIVQPSKRRFSTEELSNLVNVCGLNRMTTFGTWLAPHIQAAKKDPVVLKLLQVMRTVSYGGVPISIADDDWCFQNGIPLTDMYATTECGKPARFMRPVSGLPCRFDPLMDTTGVDDPASTQLLKFILLADSPQIPQLHLLSTDGNFHTGDLFEKQVDGSYLFRGRADDWIKTDDASITDTKAIEEKIYDMCSDLVKGCIVVGHLRPSPTVFIEVHHDNLSTMSEDGLKELVLQRLEDFNARQYTHERITDKRLIFIVDEGILPRTMKGNLRRRAIEQKYQKELDAVYISVYGS</sequence>
<feature type="domain" description="AMP-dependent synthetase/ligase" evidence="2">
    <location>
        <begin position="28"/>
        <end position="332"/>
    </location>
</feature>
<dbReference type="GO" id="GO:0006631">
    <property type="term" value="P:fatty acid metabolic process"/>
    <property type="evidence" value="ECO:0007669"/>
    <property type="project" value="TreeGrafter"/>
</dbReference>
<evidence type="ECO:0000256" key="1">
    <source>
        <dbReference type="ARBA" id="ARBA00006432"/>
    </source>
</evidence>
<dbReference type="SUPFAM" id="SSF56801">
    <property type="entry name" value="Acetyl-CoA synthetase-like"/>
    <property type="match status" value="1"/>
</dbReference>
<dbReference type="STRING" id="946122.A0A0C2WLT1"/>
<protein>
    <recommendedName>
        <fullName evidence="2">AMP-dependent synthetase/ligase domain-containing protein</fullName>
    </recommendedName>
</protein>
<dbReference type="Proteomes" id="UP000054549">
    <property type="component" value="Unassembled WGS sequence"/>
</dbReference>
<reference evidence="3 4" key="1">
    <citation type="submission" date="2014-04" db="EMBL/GenBank/DDBJ databases">
        <title>Evolutionary Origins and Diversification of the Mycorrhizal Mutualists.</title>
        <authorList>
            <consortium name="DOE Joint Genome Institute"/>
            <consortium name="Mycorrhizal Genomics Consortium"/>
            <person name="Kohler A."/>
            <person name="Kuo A."/>
            <person name="Nagy L.G."/>
            <person name="Floudas D."/>
            <person name="Copeland A."/>
            <person name="Barry K.W."/>
            <person name="Cichocki N."/>
            <person name="Veneault-Fourrey C."/>
            <person name="LaButti K."/>
            <person name="Lindquist E.A."/>
            <person name="Lipzen A."/>
            <person name="Lundell T."/>
            <person name="Morin E."/>
            <person name="Murat C."/>
            <person name="Riley R."/>
            <person name="Ohm R."/>
            <person name="Sun H."/>
            <person name="Tunlid A."/>
            <person name="Henrissat B."/>
            <person name="Grigoriev I.V."/>
            <person name="Hibbett D.S."/>
            <person name="Martin F."/>
        </authorList>
    </citation>
    <scope>NUCLEOTIDE SEQUENCE [LARGE SCALE GENOMIC DNA]</scope>
    <source>
        <strain evidence="3 4">Koide BX008</strain>
    </source>
</reference>
<dbReference type="Pfam" id="PF23562">
    <property type="entry name" value="AMP-binding_C_3"/>
    <property type="match status" value="1"/>
</dbReference>
<gene>
    <name evidence="3" type="ORF">M378DRAFT_16088</name>
</gene>
<dbReference type="Gene3D" id="3.40.50.12780">
    <property type="entry name" value="N-terminal domain of ligase-like"/>
    <property type="match status" value="1"/>
</dbReference>
<dbReference type="OrthoDB" id="2944431at2759"/>
<accession>A0A0C2WLT1</accession>
<organism evidence="3 4">
    <name type="scientific">Amanita muscaria (strain Koide BX008)</name>
    <dbReference type="NCBI Taxonomy" id="946122"/>
    <lineage>
        <taxon>Eukaryota</taxon>
        <taxon>Fungi</taxon>
        <taxon>Dikarya</taxon>
        <taxon>Basidiomycota</taxon>
        <taxon>Agaricomycotina</taxon>
        <taxon>Agaricomycetes</taxon>
        <taxon>Agaricomycetidae</taxon>
        <taxon>Agaricales</taxon>
        <taxon>Pluteineae</taxon>
        <taxon>Amanitaceae</taxon>
        <taxon>Amanita</taxon>
    </lineage>
</organism>
<dbReference type="GO" id="GO:0031956">
    <property type="term" value="F:medium-chain fatty acid-CoA ligase activity"/>
    <property type="evidence" value="ECO:0007669"/>
    <property type="project" value="TreeGrafter"/>
</dbReference>
<dbReference type="InterPro" id="IPR042099">
    <property type="entry name" value="ANL_N_sf"/>
</dbReference>
<evidence type="ECO:0000313" key="4">
    <source>
        <dbReference type="Proteomes" id="UP000054549"/>
    </source>
</evidence>
<comment type="similarity">
    <text evidence="1">Belongs to the ATP-dependent AMP-binding enzyme family.</text>
</comment>
<dbReference type="EMBL" id="KN818361">
    <property type="protein sequence ID" value="KIL57671.1"/>
    <property type="molecule type" value="Genomic_DNA"/>
</dbReference>
<evidence type="ECO:0000313" key="3">
    <source>
        <dbReference type="EMBL" id="KIL57671.1"/>
    </source>
</evidence>
<dbReference type="InParanoid" id="A0A0C2WLT1"/>
<dbReference type="PANTHER" id="PTHR43201">
    <property type="entry name" value="ACYL-COA SYNTHETASE"/>
    <property type="match status" value="1"/>
</dbReference>
<dbReference type="AlphaFoldDB" id="A0A0C2WLT1"/>
<evidence type="ECO:0000259" key="2">
    <source>
        <dbReference type="Pfam" id="PF00501"/>
    </source>
</evidence>